<accession>A0A3B0BDM0</accession>
<dbReference type="EMBL" id="RBAH01000029">
    <property type="protein sequence ID" value="RKN71213.1"/>
    <property type="molecule type" value="Genomic_DNA"/>
</dbReference>
<dbReference type="PANTHER" id="PTHR43877">
    <property type="entry name" value="AMINOALKYLPHOSPHONATE N-ACETYLTRANSFERASE-RELATED-RELATED"/>
    <property type="match status" value="1"/>
</dbReference>
<dbReference type="RefSeq" id="WP_120750847.1">
    <property type="nucleotide sequence ID" value="NZ_RBAH01000029.1"/>
</dbReference>
<sequence length="308" mass="35572">MGVRFRPYVEENDYTVLRELIRQKFADPERRFYPSLGDWDYNRAFGGDAFRNQVTVCELEDGTTIGAIWPGHYRILYVFTGPEYAHLENEIFAWAEKRYCGPSLEDRSGQEVYVWAYLEDRIRAPILRDRGYTPHTWYMYSGVINLEQAIPEPNFPAGYSVRPIQPGDLPQKVAIMAGSAGLTKPTLDIYNRLMSGLTYHQELDLVVVDEAEQVVGFANVWHDTANRIAIIEPFGTAKTHRRRGLATNLLYEAMHRLKERGVTQLYINHGGLWTLDREPDDAMRVYTRVGFRELGNMFVWCKSCSQVD</sequence>
<comment type="caution">
    <text evidence="4">The sequence shown here is derived from an EMBL/GenBank/DDBJ whole genome shotgun (WGS) entry which is preliminary data.</text>
</comment>
<dbReference type="InterPro" id="IPR000182">
    <property type="entry name" value="GNAT_dom"/>
</dbReference>
<evidence type="ECO:0000256" key="2">
    <source>
        <dbReference type="ARBA" id="ARBA00023315"/>
    </source>
</evidence>
<dbReference type="Proteomes" id="UP000282311">
    <property type="component" value="Unassembled WGS sequence"/>
</dbReference>
<keyword evidence="5" id="KW-1185">Reference proteome</keyword>
<dbReference type="OrthoDB" id="62792at2"/>
<proteinExistence type="predicted"/>
<gene>
    <name evidence="4" type="ORF">D7M11_29405</name>
</gene>
<dbReference type="InterPro" id="IPR050832">
    <property type="entry name" value="Bact_Acetyltransf"/>
</dbReference>
<keyword evidence="2" id="KW-0012">Acyltransferase</keyword>
<evidence type="ECO:0000313" key="5">
    <source>
        <dbReference type="Proteomes" id="UP000282311"/>
    </source>
</evidence>
<dbReference type="CDD" id="cd04301">
    <property type="entry name" value="NAT_SF"/>
    <property type="match status" value="1"/>
</dbReference>
<dbReference type="InterPro" id="IPR016181">
    <property type="entry name" value="Acyl_CoA_acyltransferase"/>
</dbReference>
<organism evidence="4 5">
    <name type="scientific">Paenibacillus ginsengarvi</name>
    <dbReference type="NCBI Taxonomy" id="400777"/>
    <lineage>
        <taxon>Bacteria</taxon>
        <taxon>Bacillati</taxon>
        <taxon>Bacillota</taxon>
        <taxon>Bacilli</taxon>
        <taxon>Bacillales</taxon>
        <taxon>Paenibacillaceae</taxon>
        <taxon>Paenibacillus</taxon>
    </lineage>
</organism>
<evidence type="ECO:0000313" key="4">
    <source>
        <dbReference type="EMBL" id="RKN71213.1"/>
    </source>
</evidence>
<name>A0A3B0BDM0_9BACL</name>
<dbReference type="Gene3D" id="3.40.630.30">
    <property type="match status" value="1"/>
</dbReference>
<evidence type="ECO:0000256" key="1">
    <source>
        <dbReference type="ARBA" id="ARBA00022679"/>
    </source>
</evidence>
<evidence type="ECO:0000259" key="3">
    <source>
        <dbReference type="PROSITE" id="PS51186"/>
    </source>
</evidence>
<keyword evidence="1 4" id="KW-0808">Transferase</keyword>
<dbReference type="SUPFAM" id="SSF55729">
    <property type="entry name" value="Acyl-CoA N-acyltransferases (Nat)"/>
    <property type="match status" value="1"/>
</dbReference>
<reference evidence="4 5" key="1">
    <citation type="journal article" date="2007" name="Int. J. Syst. Evol. Microbiol.">
        <title>Paenibacillus ginsengarvi sp. nov., isolated from soil from ginseng cultivation.</title>
        <authorList>
            <person name="Yoon M.H."/>
            <person name="Ten L.N."/>
            <person name="Im W.T."/>
        </authorList>
    </citation>
    <scope>NUCLEOTIDE SEQUENCE [LARGE SCALE GENOMIC DNA]</scope>
    <source>
        <strain evidence="4 5">KCTC 13059</strain>
    </source>
</reference>
<protein>
    <submittedName>
        <fullName evidence="4">GNAT family N-acetyltransferase</fullName>
    </submittedName>
</protein>
<dbReference type="GO" id="GO:0016747">
    <property type="term" value="F:acyltransferase activity, transferring groups other than amino-acyl groups"/>
    <property type="evidence" value="ECO:0007669"/>
    <property type="project" value="InterPro"/>
</dbReference>
<dbReference type="AlphaFoldDB" id="A0A3B0BDM0"/>
<dbReference type="Pfam" id="PF00583">
    <property type="entry name" value="Acetyltransf_1"/>
    <property type="match status" value="1"/>
</dbReference>
<dbReference type="PROSITE" id="PS51186">
    <property type="entry name" value="GNAT"/>
    <property type="match status" value="1"/>
</dbReference>
<feature type="domain" description="N-acetyltransferase" evidence="3">
    <location>
        <begin position="159"/>
        <end position="308"/>
    </location>
</feature>